<dbReference type="InterPro" id="IPR036618">
    <property type="entry name" value="PtsI_HPr-bd_sf"/>
</dbReference>
<dbReference type="PRINTS" id="PR01736">
    <property type="entry name" value="PHPHTRNFRASE"/>
</dbReference>
<dbReference type="CDD" id="cd00367">
    <property type="entry name" value="PTS-HPr_like"/>
    <property type="match status" value="1"/>
</dbReference>
<dbReference type="InterPro" id="IPR008279">
    <property type="entry name" value="PEP-util_enz_mobile_dom"/>
</dbReference>
<dbReference type="Proteomes" id="UP000181901">
    <property type="component" value="Unassembled WGS sequence"/>
</dbReference>
<feature type="domain" description="HPr" evidence="16">
    <location>
        <begin position="159"/>
        <end position="246"/>
    </location>
</feature>
<dbReference type="Pfam" id="PF00391">
    <property type="entry name" value="PEP-utilizers"/>
    <property type="match status" value="1"/>
</dbReference>
<keyword evidence="9" id="KW-0762">Sugar transport</keyword>
<dbReference type="PANTHER" id="PTHR46244">
    <property type="entry name" value="PHOSPHOENOLPYRUVATE-PROTEIN PHOSPHOTRANSFERASE"/>
    <property type="match status" value="1"/>
</dbReference>
<dbReference type="GO" id="GO:0016301">
    <property type="term" value="F:kinase activity"/>
    <property type="evidence" value="ECO:0007669"/>
    <property type="project" value="UniProtKB-KW"/>
</dbReference>
<dbReference type="PROSITE" id="PS00372">
    <property type="entry name" value="PTS_EIIA_TYPE_2_HIS"/>
    <property type="match status" value="1"/>
</dbReference>
<proteinExistence type="inferred from homology"/>
<dbReference type="RefSeq" id="WP_071545572.1">
    <property type="nucleotide sequence ID" value="NZ_LKAQ01000004.1"/>
</dbReference>
<keyword evidence="8" id="KW-0597">Phosphoprotein</keyword>
<dbReference type="InterPro" id="IPR035895">
    <property type="entry name" value="HPr-like_sf"/>
</dbReference>
<dbReference type="AlphaFoldDB" id="A0A1J5MVV8"/>
<gene>
    <name evidence="17" type="primary">ptsI_2</name>
    <name evidence="17" type="ORF">BerOc1_02036</name>
</gene>
<dbReference type="Gene3D" id="3.20.20.60">
    <property type="entry name" value="Phosphoenolpyruvate-binding domains"/>
    <property type="match status" value="1"/>
</dbReference>
<dbReference type="Gene3D" id="3.30.1340.10">
    <property type="entry name" value="HPr-like"/>
    <property type="match status" value="1"/>
</dbReference>
<comment type="catalytic activity">
    <reaction evidence="1">
        <text>L-histidyl-[protein] + phosphoenolpyruvate = N(pros)-phospho-L-histidyl-[protein] + pyruvate</text>
        <dbReference type="Rhea" id="RHEA:23880"/>
        <dbReference type="Rhea" id="RHEA-COMP:9745"/>
        <dbReference type="Rhea" id="RHEA-COMP:9746"/>
        <dbReference type="ChEBI" id="CHEBI:15361"/>
        <dbReference type="ChEBI" id="CHEBI:29979"/>
        <dbReference type="ChEBI" id="CHEBI:58702"/>
        <dbReference type="ChEBI" id="CHEBI:64837"/>
        <dbReference type="EC" id="2.7.3.9"/>
    </reaction>
</comment>
<reference evidence="17 18" key="1">
    <citation type="submission" date="2015-09" db="EMBL/GenBank/DDBJ databases">
        <title>Genome of Desulfovibrio dechloracetivorans BerOc1, a mercury methylating strain isolated from highly hydrocarbons and metals contaminated coastal sediments.</title>
        <authorList>
            <person name="Goni Urriza M."/>
            <person name="Gassie C."/>
            <person name="Bouchez O."/>
            <person name="Klopp C."/>
            <person name="Ranchou-Peyruse A."/>
            <person name="Remy G."/>
        </authorList>
    </citation>
    <scope>NUCLEOTIDE SEQUENCE [LARGE SCALE GENOMIC DNA]</scope>
    <source>
        <strain evidence="17 18">BerOc1</strain>
    </source>
</reference>
<dbReference type="InterPro" id="IPR036637">
    <property type="entry name" value="Phosphohistidine_dom_sf"/>
</dbReference>
<dbReference type="InterPro" id="IPR001020">
    <property type="entry name" value="PTS_HPr_His_P_site"/>
</dbReference>
<dbReference type="PROSITE" id="PS51350">
    <property type="entry name" value="PTS_HPR_DOM"/>
    <property type="match status" value="1"/>
</dbReference>
<evidence type="ECO:0000256" key="14">
    <source>
        <dbReference type="ARBA" id="ARBA00022842"/>
    </source>
</evidence>
<dbReference type="SUPFAM" id="SSF47831">
    <property type="entry name" value="Enzyme I of the PEP:sugar phosphotransferase system HPr-binding (sub)domain"/>
    <property type="match status" value="1"/>
</dbReference>
<dbReference type="SUPFAM" id="SSF55804">
    <property type="entry name" value="Phoshotransferase/anion transport protein"/>
    <property type="match status" value="1"/>
</dbReference>
<comment type="similarity">
    <text evidence="4">Belongs to the PEP-utilizing enzyme family.</text>
</comment>
<dbReference type="InterPro" id="IPR050499">
    <property type="entry name" value="PEP-utilizing_PTS_enzyme"/>
</dbReference>
<dbReference type="PANTHER" id="PTHR46244:SF6">
    <property type="entry name" value="PHOSPHOENOLPYRUVATE-PROTEIN PHOSPHOTRANSFERASE"/>
    <property type="match status" value="1"/>
</dbReference>
<dbReference type="CDD" id="cd00211">
    <property type="entry name" value="PTS_IIA_fru"/>
    <property type="match status" value="1"/>
</dbReference>
<evidence type="ECO:0000256" key="1">
    <source>
        <dbReference type="ARBA" id="ARBA00000683"/>
    </source>
</evidence>
<evidence type="ECO:0000256" key="13">
    <source>
        <dbReference type="ARBA" id="ARBA00022777"/>
    </source>
</evidence>
<dbReference type="PRINTS" id="PR00107">
    <property type="entry name" value="PHOSPHOCPHPR"/>
</dbReference>
<dbReference type="PROSITE" id="PS00370">
    <property type="entry name" value="PEP_ENZYMES_PHOS_SITE"/>
    <property type="match status" value="1"/>
</dbReference>
<keyword evidence="12" id="KW-0479">Metal-binding</keyword>
<dbReference type="Pfam" id="PF00381">
    <property type="entry name" value="PTS-HPr"/>
    <property type="match status" value="1"/>
</dbReference>
<dbReference type="SUPFAM" id="SSF52009">
    <property type="entry name" value="Phosphohistidine domain"/>
    <property type="match status" value="1"/>
</dbReference>
<dbReference type="GO" id="GO:0008965">
    <property type="term" value="F:phosphoenolpyruvate-protein phosphotransferase activity"/>
    <property type="evidence" value="ECO:0007669"/>
    <property type="project" value="UniProtKB-EC"/>
</dbReference>
<dbReference type="Gene3D" id="3.40.930.10">
    <property type="entry name" value="Mannitol-specific EII, Chain A"/>
    <property type="match status" value="1"/>
</dbReference>
<evidence type="ECO:0000256" key="7">
    <source>
        <dbReference type="ARBA" id="ARBA00022490"/>
    </source>
</evidence>
<dbReference type="InterPro" id="IPR006318">
    <property type="entry name" value="PTS_EI-like"/>
</dbReference>
<evidence type="ECO:0000256" key="8">
    <source>
        <dbReference type="ARBA" id="ARBA00022553"/>
    </source>
</evidence>
<evidence type="ECO:0000259" key="16">
    <source>
        <dbReference type="PROSITE" id="PS51350"/>
    </source>
</evidence>
<dbReference type="Pfam" id="PF00359">
    <property type="entry name" value="PTS_EIIA_2"/>
    <property type="match status" value="1"/>
</dbReference>
<dbReference type="InterPro" id="IPR008731">
    <property type="entry name" value="PTS_EIN"/>
</dbReference>
<dbReference type="SUPFAM" id="SSF51621">
    <property type="entry name" value="Phosphoenolpyruvate/pyruvate domain"/>
    <property type="match status" value="1"/>
</dbReference>
<evidence type="ECO:0000256" key="3">
    <source>
        <dbReference type="ARBA" id="ARBA00004496"/>
    </source>
</evidence>
<comment type="cofactor">
    <cofactor evidence="2">
        <name>Mg(2+)</name>
        <dbReference type="ChEBI" id="CHEBI:18420"/>
    </cofactor>
</comment>
<evidence type="ECO:0000256" key="4">
    <source>
        <dbReference type="ARBA" id="ARBA00007837"/>
    </source>
</evidence>
<dbReference type="Gene3D" id="3.50.30.10">
    <property type="entry name" value="Phosphohistidine domain"/>
    <property type="match status" value="1"/>
</dbReference>
<evidence type="ECO:0000259" key="15">
    <source>
        <dbReference type="PROSITE" id="PS51094"/>
    </source>
</evidence>
<keyword evidence="17" id="KW-0670">Pyruvate</keyword>
<dbReference type="InterPro" id="IPR016152">
    <property type="entry name" value="PTrfase/Anion_transptr"/>
</dbReference>
<evidence type="ECO:0000256" key="10">
    <source>
        <dbReference type="ARBA" id="ARBA00022679"/>
    </source>
</evidence>
<evidence type="ECO:0000313" key="17">
    <source>
        <dbReference type="EMBL" id="OIQ50106.1"/>
    </source>
</evidence>
<comment type="subcellular location">
    <subcellularLocation>
        <location evidence="3">Cytoplasm</location>
    </subcellularLocation>
</comment>
<protein>
    <recommendedName>
        <fullName evidence="5">phosphoenolpyruvate--protein phosphotransferase</fullName>
        <ecNumber evidence="5">2.7.3.9</ecNumber>
    </recommendedName>
</protein>
<organism evidence="17 18">
    <name type="scientific">Pseudodesulfovibrio hydrargyri</name>
    <dbReference type="NCBI Taxonomy" id="2125990"/>
    <lineage>
        <taxon>Bacteria</taxon>
        <taxon>Pseudomonadati</taxon>
        <taxon>Thermodesulfobacteriota</taxon>
        <taxon>Desulfovibrionia</taxon>
        <taxon>Desulfovibrionales</taxon>
        <taxon>Desulfovibrionaceae</taxon>
    </lineage>
</organism>
<dbReference type="GO" id="GO:0046872">
    <property type="term" value="F:metal ion binding"/>
    <property type="evidence" value="ECO:0007669"/>
    <property type="project" value="UniProtKB-KW"/>
</dbReference>
<dbReference type="InterPro" id="IPR000032">
    <property type="entry name" value="HPr-like"/>
</dbReference>
<comment type="caution">
    <text evidence="17">The sequence shown here is derived from an EMBL/GenBank/DDBJ whole genome shotgun (WGS) entry which is preliminary data.</text>
</comment>
<dbReference type="NCBIfam" id="TIGR01003">
    <property type="entry name" value="PTS_HPr_family"/>
    <property type="match status" value="1"/>
</dbReference>
<name>A0A1J5MVV8_9BACT</name>
<evidence type="ECO:0000256" key="12">
    <source>
        <dbReference type="ARBA" id="ARBA00022723"/>
    </source>
</evidence>
<evidence type="ECO:0000256" key="5">
    <source>
        <dbReference type="ARBA" id="ARBA00012232"/>
    </source>
</evidence>
<dbReference type="Gene3D" id="1.10.274.10">
    <property type="entry name" value="PtsI, HPr-binding domain"/>
    <property type="match status" value="1"/>
</dbReference>
<dbReference type="PROSITE" id="PS51094">
    <property type="entry name" value="PTS_EIIA_TYPE_2"/>
    <property type="match status" value="1"/>
</dbReference>
<dbReference type="EC" id="2.7.3.9" evidence="5"/>
<keyword evidence="6" id="KW-0813">Transport</keyword>
<dbReference type="InterPro" id="IPR002178">
    <property type="entry name" value="PTS_EIIA_type-2_dom"/>
</dbReference>
<evidence type="ECO:0000313" key="18">
    <source>
        <dbReference type="Proteomes" id="UP000181901"/>
    </source>
</evidence>
<evidence type="ECO:0000256" key="2">
    <source>
        <dbReference type="ARBA" id="ARBA00001946"/>
    </source>
</evidence>
<dbReference type="InterPro" id="IPR000121">
    <property type="entry name" value="PEP_util_C"/>
</dbReference>
<feature type="domain" description="PTS EIIA type-2" evidence="15">
    <location>
        <begin position="2"/>
        <end position="142"/>
    </location>
</feature>
<dbReference type="NCBIfam" id="TIGR01417">
    <property type="entry name" value="PTS_I_fam"/>
    <property type="match status" value="1"/>
</dbReference>
<keyword evidence="10 17" id="KW-0808">Transferase</keyword>
<dbReference type="Pfam" id="PF05524">
    <property type="entry name" value="PEP-utilisers_N"/>
    <property type="match status" value="1"/>
</dbReference>
<evidence type="ECO:0000256" key="9">
    <source>
        <dbReference type="ARBA" id="ARBA00022597"/>
    </source>
</evidence>
<dbReference type="InterPro" id="IPR015813">
    <property type="entry name" value="Pyrv/PenolPyrv_kinase-like_dom"/>
</dbReference>
<dbReference type="SUPFAM" id="SSF55594">
    <property type="entry name" value="HPr-like"/>
    <property type="match status" value="1"/>
</dbReference>
<dbReference type="InterPro" id="IPR018274">
    <property type="entry name" value="PEP_util_AS"/>
</dbReference>
<keyword evidence="14" id="KW-0460">Magnesium</keyword>
<dbReference type="Pfam" id="PF02896">
    <property type="entry name" value="PEP-utilizers_C"/>
    <property type="match status" value="1"/>
</dbReference>
<dbReference type="GO" id="GO:0009401">
    <property type="term" value="P:phosphoenolpyruvate-dependent sugar phosphotransferase system"/>
    <property type="evidence" value="ECO:0007669"/>
    <property type="project" value="UniProtKB-KW"/>
</dbReference>
<keyword evidence="18" id="KW-1185">Reference proteome</keyword>
<accession>A0A1J5MVV8</accession>
<dbReference type="InterPro" id="IPR040442">
    <property type="entry name" value="Pyrv_kinase-like_dom_sf"/>
</dbReference>
<evidence type="ECO:0000256" key="11">
    <source>
        <dbReference type="ARBA" id="ARBA00022683"/>
    </source>
</evidence>
<dbReference type="GO" id="GO:0005737">
    <property type="term" value="C:cytoplasm"/>
    <property type="evidence" value="ECO:0007669"/>
    <property type="project" value="UniProtKB-SubCell"/>
</dbReference>
<sequence>MMEMTKANIVLNAEPSGKLQAIEQVGELLVREGYIRPAYIGSMKRREEVANTYLGNGIAIPHGLPEDRNDILKTGVVVLQVPQGVTWNPGEVVNLVVGIAAKSDEHIEILTNLTHVLDDPATVERMATTDDPAYIVRALSGEAGARRRPAPQLDVSDFDHSVDVTVMNPHGLHARPATFFLDIAKLFDSTIAVEYDGRSANGKSLASLLKLGVGSGKLIRIHAKGEDARQALTALKDAVDARLGETGEEETTVRTAHGWVPNEVKRTIPGCTASPGLACGPIRQFTHRRIVVEAMAKDPEHELAELGHAVAAAKSNLRLLYNEVRSRSGEPQAAIFRAHEAFLDDPELLAETRGRIRNGYSAGYAWRQVIDDRVRAMEQHDDAVLAARAMDLRDVGRRVLRHLAGVLQDEPFTSDEPVILAAEDLTPSDTALLDPALILGFCTAGGGPTSHSAIIARSLGIPAIVAAGPAVLDIEDGTMAILDGDGGNLYLEPSQADIETAAKARQRIKEERDAEYRTRYEPALTLDGVRIEVAANIGKAGEAEKAVEGGGEGVGLLRTEFLFLDRETAPDEDEQYLSYKAMVEALNGLPLIVRTLDIGGDKAVSYLDLPAEDNPFLGERGIRLCLNRPELFLTQLRAIYRASKHGPLRIMFPMIATLDELAAGKRLAEKARIEVGADPVDIGIMVEVPSVAVMAREFAKEAAFFSVGTNDLTQYVMAMDRVHPTLAAQADSLHPAVLRMIDQVVRAADEAGIWTGVCGGLAGEPLGAVILAGLGVRELSMVIPSIASIKARLRSITMEKAREIARAALACADNNQVRALKLP</sequence>
<dbReference type="EMBL" id="LKAQ01000004">
    <property type="protein sequence ID" value="OIQ50106.1"/>
    <property type="molecule type" value="Genomic_DNA"/>
</dbReference>
<keyword evidence="13" id="KW-0418">Kinase</keyword>
<dbReference type="OrthoDB" id="9765468at2"/>
<dbReference type="PROSITE" id="PS00369">
    <property type="entry name" value="PTS_HPR_HIS"/>
    <property type="match status" value="1"/>
</dbReference>
<keyword evidence="11" id="KW-0598">Phosphotransferase system</keyword>
<keyword evidence="7" id="KW-0963">Cytoplasm</keyword>
<evidence type="ECO:0000256" key="6">
    <source>
        <dbReference type="ARBA" id="ARBA00022448"/>
    </source>
</evidence>